<feature type="compositionally biased region" description="Low complexity" evidence="1">
    <location>
        <begin position="342"/>
        <end position="356"/>
    </location>
</feature>
<name>A0ABZ0X0J5_9GAMM</name>
<geneLocation type="plasmid" evidence="2 3">
    <name>unnamed01</name>
</geneLocation>
<sequence length="849" mass="94645">MITKFFSKPNRSKASPKNTIKYLTGSLDGIVTRAGAKLLKGDILLSLAFAESVNRKNQFTVGCLSFKEEQIDEHKKHEIMADFERTALAGLGEDDYNILWIEHTDKNRLEMNFFIPRMELTTGNDLQPFFAGADLGKMDLWKDCINIEYQLHAPQDEPRFTAYKPDWYKTSTNKYVQNAAAIKDYSDEYFAEKIRLGEINSRADIIQFLADSELSPKPSKNYITITPPPPMNDDGSIAIDPKTNLPYEPRNVRLKGSIYGESADQFIQESRAKTSGKYHERNADNISDFRRELESIIRRDAERNIKRYEAGRRRSEREATRADQQLTARADPALSADISRYAEQSPSPAERPAEPAGTAERRDQHDQPAHSHAERISPSGDLHPIRPSGHQPKSAENSGANPPISPAHQQGEKGHYNDGWHSWLDGVSDRIDDLASGATIRPAGDSESGAGTLWRSIADDRNDERAIKTDRIAEKRDPSINPEDPASPPNSRTDQSTAGTPAPARAGAFTPSGRATESPAGSTGGASTQTSGSAGGATTQGGSGESQSGERPPASVREEPNEQIFMQLKAENEQTDISIFDKIRDRFSAGISRAIASFRELASRSRKLVESVRRNSGTQQDWQAVLDRTNGATRAAEQRHQDIQRATAERKEYIAEADRTEQTIDRTAGTVSECNSDAERTNQIIDKYTRIAEQRTSARLAETTSPDGATLANQNRQEASRDRRLAGTSGDSDEMAEYLLGRDQERADAQKAMLGADRGIASTKQHIDDTSEDIKKYDRDTKRTNEQINWIDHKIQSHVQHLEQQREAEAQRQAQLHAAAIAAREAKEREERDRQRTAQRDDYDSPSPF</sequence>
<feature type="region of interest" description="Disordered" evidence="1">
    <location>
        <begin position="311"/>
        <end position="425"/>
    </location>
</feature>
<feature type="compositionally biased region" description="Basic and acidic residues" evidence="1">
    <location>
        <begin position="824"/>
        <end position="843"/>
    </location>
</feature>
<feature type="region of interest" description="Disordered" evidence="1">
    <location>
        <begin position="698"/>
        <end position="733"/>
    </location>
</feature>
<dbReference type="Proteomes" id="UP001324384">
    <property type="component" value="Plasmid unnamed01"/>
</dbReference>
<dbReference type="RefSeq" id="WP_114801216.1">
    <property type="nucleotide sequence ID" value="NZ_CP139962.1"/>
</dbReference>
<protein>
    <submittedName>
        <fullName evidence="2">Relaxase/mobilization nuclease domain-containing protein</fullName>
    </submittedName>
</protein>
<keyword evidence="3" id="KW-1185">Reference proteome</keyword>
<keyword evidence="2" id="KW-0614">Plasmid</keyword>
<evidence type="ECO:0000256" key="1">
    <source>
        <dbReference type="SAM" id="MobiDB-lite"/>
    </source>
</evidence>
<feature type="compositionally biased region" description="Basic and acidic residues" evidence="1">
    <location>
        <begin position="311"/>
        <end position="321"/>
    </location>
</feature>
<reference evidence="2 3" key="1">
    <citation type="submission" date="2023-12" db="EMBL/GenBank/DDBJ databases">
        <title>Genome sequencing and assembly of bacterial species from a model synthetic community.</title>
        <authorList>
            <person name="Hogle S.L."/>
        </authorList>
    </citation>
    <scope>NUCLEOTIDE SEQUENCE [LARGE SCALE GENOMIC DNA]</scope>
    <source>
        <strain evidence="2 3">HAMBI_2792</strain>
        <plasmid evidence="2 3">unnamed01</plasmid>
    </source>
</reference>
<feature type="region of interest" description="Disordered" evidence="1">
    <location>
        <begin position="438"/>
        <end position="563"/>
    </location>
</feature>
<evidence type="ECO:0000313" key="2">
    <source>
        <dbReference type="EMBL" id="WQE05019.1"/>
    </source>
</evidence>
<feature type="compositionally biased region" description="Basic and acidic residues" evidence="1">
    <location>
        <begin position="359"/>
        <end position="375"/>
    </location>
</feature>
<proteinExistence type="predicted"/>
<feature type="compositionally biased region" description="Polar residues" evidence="1">
    <location>
        <begin position="698"/>
        <end position="717"/>
    </location>
</feature>
<dbReference type="EMBL" id="CP139962">
    <property type="protein sequence ID" value="WQE05019.1"/>
    <property type="molecule type" value="Genomic_DNA"/>
</dbReference>
<accession>A0ABZ0X0J5</accession>
<feature type="compositionally biased region" description="Basic and acidic residues" evidence="1">
    <location>
        <begin position="457"/>
        <end position="478"/>
    </location>
</feature>
<gene>
    <name evidence="2" type="ORF">U0021_09890</name>
</gene>
<feature type="compositionally biased region" description="Gly residues" evidence="1">
    <location>
        <begin position="533"/>
        <end position="544"/>
    </location>
</feature>
<organism evidence="2 3">
    <name type="scientific">Moraxella canis</name>
    <dbReference type="NCBI Taxonomy" id="90239"/>
    <lineage>
        <taxon>Bacteria</taxon>
        <taxon>Pseudomonadati</taxon>
        <taxon>Pseudomonadota</taxon>
        <taxon>Gammaproteobacteria</taxon>
        <taxon>Moraxellales</taxon>
        <taxon>Moraxellaceae</taxon>
        <taxon>Moraxella</taxon>
    </lineage>
</organism>
<feature type="compositionally biased region" description="Low complexity" evidence="1">
    <location>
        <begin position="811"/>
        <end position="823"/>
    </location>
</feature>
<feature type="compositionally biased region" description="Low complexity" evidence="1">
    <location>
        <begin position="497"/>
        <end position="532"/>
    </location>
</feature>
<evidence type="ECO:0000313" key="3">
    <source>
        <dbReference type="Proteomes" id="UP001324384"/>
    </source>
</evidence>
<feature type="region of interest" description="Disordered" evidence="1">
    <location>
        <begin position="804"/>
        <end position="849"/>
    </location>
</feature>